<comment type="pathway">
    <text evidence="2">Secondary metabolite biosynthesis.</text>
</comment>
<dbReference type="PRINTS" id="PR00463">
    <property type="entry name" value="EP450I"/>
</dbReference>
<evidence type="ECO:0000256" key="9">
    <source>
        <dbReference type="SAM" id="Phobius"/>
    </source>
</evidence>
<evidence type="ECO:0000256" key="4">
    <source>
        <dbReference type="ARBA" id="ARBA00022617"/>
    </source>
</evidence>
<dbReference type="InterPro" id="IPR001128">
    <property type="entry name" value="Cyt_P450"/>
</dbReference>
<keyword evidence="5" id="KW-0479">Metal-binding</keyword>
<evidence type="ECO:0000313" key="10">
    <source>
        <dbReference type="EMBL" id="KAJ3568002.1"/>
    </source>
</evidence>
<dbReference type="CDD" id="cd11065">
    <property type="entry name" value="CYP64-like"/>
    <property type="match status" value="2"/>
</dbReference>
<proteinExistence type="inferred from homology"/>
<protein>
    <recommendedName>
        <fullName evidence="12">Cytochrome P450</fullName>
    </recommendedName>
</protein>
<keyword evidence="7" id="KW-0408">Iron</keyword>
<dbReference type="InterPro" id="IPR036396">
    <property type="entry name" value="Cyt_P450_sf"/>
</dbReference>
<dbReference type="GO" id="GO:0005506">
    <property type="term" value="F:iron ion binding"/>
    <property type="evidence" value="ECO:0007669"/>
    <property type="project" value="InterPro"/>
</dbReference>
<dbReference type="Pfam" id="PF00067">
    <property type="entry name" value="p450"/>
    <property type="match status" value="2"/>
</dbReference>
<feature type="transmembrane region" description="Helical" evidence="9">
    <location>
        <begin position="897"/>
        <end position="916"/>
    </location>
</feature>
<comment type="cofactor">
    <cofactor evidence="1">
        <name>heme</name>
        <dbReference type="ChEBI" id="CHEBI:30413"/>
    </cofactor>
</comment>
<name>A0AAD5VU41_9AGAR</name>
<keyword evidence="9" id="KW-1133">Transmembrane helix</keyword>
<evidence type="ECO:0000256" key="7">
    <source>
        <dbReference type="ARBA" id="ARBA00023004"/>
    </source>
</evidence>
<keyword evidence="9" id="KW-0812">Transmembrane</keyword>
<dbReference type="PANTHER" id="PTHR46300:SF7">
    <property type="entry name" value="P450, PUTATIVE (EUROFUNG)-RELATED"/>
    <property type="match status" value="1"/>
</dbReference>
<evidence type="ECO:0008006" key="12">
    <source>
        <dbReference type="Google" id="ProtNLM"/>
    </source>
</evidence>
<keyword evidence="8" id="KW-0503">Monooxygenase</keyword>
<dbReference type="PANTHER" id="PTHR46300">
    <property type="entry name" value="P450, PUTATIVE (EUROFUNG)-RELATED-RELATED"/>
    <property type="match status" value="1"/>
</dbReference>
<keyword evidence="4" id="KW-0349">Heme</keyword>
<accession>A0AAD5VU41</accession>
<dbReference type="Gene3D" id="1.10.630.10">
    <property type="entry name" value="Cytochrome P450"/>
    <property type="match status" value="3"/>
</dbReference>
<evidence type="ECO:0000256" key="2">
    <source>
        <dbReference type="ARBA" id="ARBA00005179"/>
    </source>
</evidence>
<keyword evidence="9" id="KW-0472">Membrane</keyword>
<dbReference type="GO" id="GO:0020037">
    <property type="term" value="F:heme binding"/>
    <property type="evidence" value="ECO:0007669"/>
    <property type="project" value="InterPro"/>
</dbReference>
<dbReference type="GO" id="GO:0016705">
    <property type="term" value="F:oxidoreductase activity, acting on paired donors, with incorporation or reduction of molecular oxygen"/>
    <property type="evidence" value="ECO:0007669"/>
    <property type="project" value="InterPro"/>
</dbReference>
<dbReference type="InterPro" id="IPR050364">
    <property type="entry name" value="Cytochrome_P450_fung"/>
</dbReference>
<dbReference type="EMBL" id="JANIEX010000373">
    <property type="protein sequence ID" value="KAJ3568002.1"/>
    <property type="molecule type" value="Genomic_DNA"/>
</dbReference>
<evidence type="ECO:0000256" key="5">
    <source>
        <dbReference type="ARBA" id="ARBA00022723"/>
    </source>
</evidence>
<comment type="similarity">
    <text evidence="3">Belongs to the cytochrome P450 family.</text>
</comment>
<dbReference type="PROSITE" id="PS00086">
    <property type="entry name" value="CYTOCHROME_P450"/>
    <property type="match status" value="2"/>
</dbReference>
<dbReference type="GO" id="GO:0004497">
    <property type="term" value="F:monooxygenase activity"/>
    <property type="evidence" value="ECO:0007669"/>
    <property type="project" value="UniProtKB-KW"/>
</dbReference>
<dbReference type="Proteomes" id="UP001213000">
    <property type="component" value="Unassembled WGS sequence"/>
</dbReference>
<evidence type="ECO:0000256" key="8">
    <source>
        <dbReference type="ARBA" id="ARBA00023033"/>
    </source>
</evidence>
<dbReference type="InterPro" id="IPR002401">
    <property type="entry name" value="Cyt_P450_E_grp-I"/>
</dbReference>
<evidence type="ECO:0000256" key="1">
    <source>
        <dbReference type="ARBA" id="ARBA00001971"/>
    </source>
</evidence>
<keyword evidence="11" id="KW-1185">Reference proteome</keyword>
<evidence type="ECO:0000313" key="11">
    <source>
        <dbReference type="Proteomes" id="UP001213000"/>
    </source>
</evidence>
<comment type="caution">
    <text evidence="10">The sequence shown here is derived from an EMBL/GenBank/DDBJ whole genome shotgun (WGS) entry which is preliminary data.</text>
</comment>
<dbReference type="AlphaFoldDB" id="A0AAD5VU41"/>
<dbReference type="InterPro" id="IPR017972">
    <property type="entry name" value="Cyt_P450_CS"/>
</dbReference>
<evidence type="ECO:0000256" key="6">
    <source>
        <dbReference type="ARBA" id="ARBA00023002"/>
    </source>
</evidence>
<dbReference type="SUPFAM" id="SSF48264">
    <property type="entry name" value="Cytochrome P450"/>
    <property type="match status" value="2"/>
</dbReference>
<reference evidence="10" key="1">
    <citation type="submission" date="2022-07" db="EMBL/GenBank/DDBJ databases">
        <title>Genome Sequence of Leucocoprinus birnbaumii.</title>
        <authorList>
            <person name="Buettner E."/>
        </authorList>
    </citation>
    <scope>NUCLEOTIDE SEQUENCE</scope>
    <source>
        <strain evidence="10">VT141</strain>
    </source>
</reference>
<organism evidence="10 11">
    <name type="scientific">Leucocoprinus birnbaumii</name>
    <dbReference type="NCBI Taxonomy" id="56174"/>
    <lineage>
        <taxon>Eukaryota</taxon>
        <taxon>Fungi</taxon>
        <taxon>Dikarya</taxon>
        <taxon>Basidiomycota</taxon>
        <taxon>Agaricomycotina</taxon>
        <taxon>Agaricomycetes</taxon>
        <taxon>Agaricomycetidae</taxon>
        <taxon>Agaricales</taxon>
        <taxon>Agaricineae</taxon>
        <taxon>Agaricaceae</taxon>
        <taxon>Leucocoprinus</taxon>
    </lineage>
</organism>
<sequence>MLTIGIRDILFLCLCGILHGVYRKRQKWLLPLPPSLPGGWPIVGNALQLPLSYVHLFYQEIGRKLGSKMIYIEALGQPIIVVNDAWIANDLLDKRSALYSSRPRMPMFEVFVGALSLSMTYGLPVKRVKDPFIKLSDTAFTSAVRAAAPGGYMVNILPFLRYIPSWVPGAQFKQDGRRYRAQFDRVLDEPYRMAKENMEKGVASESFLSATLAHYQHNDEFQALEPQIKKAAMQVFGAVTETTITGLLTFVLAMLTHPEIQRIAQEEVDLVVGEDCLPDFSDRMKLPYLTAVLKEVLRWNPVVPAGIPHLTTADDIYEGYYIPKGSIVVPNTYAMLHDEEIFPKPNEFNPGRFIKDGIPVDDVLDPTVVATFGFGRRICPGAHIAMATLSIATASILSLFDILPELDSDDKPIQVKPEFAATSLVSTKTSRSSTPIAVAILLGWSLTPNRMAILGLKDAVFLCFCGLVHLVYRRRRTRLLPLPPSLPGWPIVGNAFQLPLSYVHVFYEELGRRLGSKIIYVEALGQPIIIINDARIASDLLEKRSSLYSSRPRLPMLEVIGTDQFFGLLPYTDAWRNQRRMFHQHFSEKNLPREEDKALEFTRKGLLPNLYQTPQDFLVHINGLVGGIALSMTYGLPVKQSHDPLIHSSEEAFKVAVQSAAPGKYLVNILPFLKHVPSWMPGTQFKRDARRFRVQLDEILEVPFKMAQNNIDEGVCPESFVSASLEHYKNNRDYAIFESQIKKAASQVFGAASEPTIAGLTTFMLAMLTHPEAQRKAQEEVDSVVGADRLPDFSDRPQLPYLTAVLKEVLRWNPITPTGIPHLTIAEDVYSGYYIPKGATIMANAYAMLHDDDVFPNPKKFNPDRFIKDGVLVEDILDPMLVGTFGFGRRACPGAHIALATLYIASASILSIFNILPALDDDGRKIEVNPEFVAASLVSEPLPFRCRITPRPGKDIEGLLAGNTGFEYL</sequence>
<keyword evidence="6" id="KW-0560">Oxidoreductase</keyword>
<evidence type="ECO:0000256" key="3">
    <source>
        <dbReference type="ARBA" id="ARBA00010617"/>
    </source>
</evidence>
<gene>
    <name evidence="10" type="ORF">NP233_g6000</name>
</gene>